<reference evidence="10 11" key="1">
    <citation type="submission" date="2024-06" db="EMBL/GenBank/DDBJ databases">
        <authorList>
            <person name="Woo H."/>
        </authorList>
    </citation>
    <scope>NUCLEOTIDE SEQUENCE [LARGE SCALE GENOMIC DNA]</scope>
    <source>
        <strain evidence="10 11">Si-c</strain>
    </source>
</reference>
<organism evidence="10 11">
    <name type="scientific">Rhodanobacter lycopersici</name>
    <dbReference type="NCBI Taxonomy" id="3162487"/>
    <lineage>
        <taxon>Bacteria</taxon>
        <taxon>Pseudomonadati</taxon>
        <taxon>Pseudomonadota</taxon>
        <taxon>Gammaproteobacteria</taxon>
        <taxon>Lysobacterales</taxon>
        <taxon>Rhodanobacteraceae</taxon>
        <taxon>Rhodanobacter</taxon>
    </lineage>
</organism>
<keyword evidence="5 7" id="KW-0472">Membrane</keyword>
<keyword evidence="11" id="KW-1185">Reference proteome</keyword>
<sequence length="404" mass="43529">MRIHRQIRPILAALRSHKTAVILLVLEIALTMAVLGNLVFIVYGTIRRSHVPTGVAESQIGLIQSIGVIGQDSRGSLAGDLAALRGTPGVATAAYGGPPLWYASTSPVFLDPDRSHAVAQAYEFEGSQGLSDTLGVRIVEGRNFTSEELPDASQWGQIKELPVLITQALASKLFPDGHALGKMLYDGTTAERVVGVIDHLRGELTGRSSDDYSVVIEYQVGPQDMGGGFMIRARDSRQLPRVLQAAAAALQKANPGHVQSKLYTMAELRENYFKSDLAAGRMLVAIMLILLVVTALGVSGLASFWVQQRRRQIGMRRALGATRGDILHYFQAENFLIVSGGVLLGMLFAYALNLFLMHRFELAHLPGHYLLIGAVALWVLGQLAVLGPALRAAAVPPVVATRSV</sequence>
<accession>A0ABV3QBQ9</accession>
<name>A0ABV3QBQ9_9GAMM</name>
<evidence type="ECO:0000256" key="7">
    <source>
        <dbReference type="SAM" id="Phobius"/>
    </source>
</evidence>
<evidence type="ECO:0000259" key="9">
    <source>
        <dbReference type="Pfam" id="PF12704"/>
    </source>
</evidence>
<dbReference type="RefSeq" id="WP_367853287.1">
    <property type="nucleotide sequence ID" value="NZ_JBFOHK010000001.1"/>
</dbReference>
<dbReference type="InterPro" id="IPR003838">
    <property type="entry name" value="ABC3_permease_C"/>
</dbReference>
<dbReference type="PANTHER" id="PTHR30572">
    <property type="entry name" value="MEMBRANE COMPONENT OF TRANSPORTER-RELATED"/>
    <property type="match status" value="1"/>
</dbReference>
<keyword evidence="4 7" id="KW-1133">Transmembrane helix</keyword>
<dbReference type="Pfam" id="PF02687">
    <property type="entry name" value="FtsX"/>
    <property type="match status" value="1"/>
</dbReference>
<dbReference type="InterPro" id="IPR050250">
    <property type="entry name" value="Macrolide_Exporter_MacB"/>
</dbReference>
<feature type="domain" description="MacB-like periplasmic core" evidence="9">
    <location>
        <begin position="33"/>
        <end position="247"/>
    </location>
</feature>
<evidence type="ECO:0000256" key="1">
    <source>
        <dbReference type="ARBA" id="ARBA00004651"/>
    </source>
</evidence>
<gene>
    <name evidence="10" type="ORF">ABQJ54_05640</name>
</gene>
<proteinExistence type="inferred from homology"/>
<dbReference type="InterPro" id="IPR025857">
    <property type="entry name" value="MacB_PCD"/>
</dbReference>
<evidence type="ECO:0000256" key="4">
    <source>
        <dbReference type="ARBA" id="ARBA00022989"/>
    </source>
</evidence>
<evidence type="ECO:0000256" key="2">
    <source>
        <dbReference type="ARBA" id="ARBA00022475"/>
    </source>
</evidence>
<evidence type="ECO:0000313" key="10">
    <source>
        <dbReference type="EMBL" id="MEW9571227.1"/>
    </source>
</evidence>
<feature type="domain" description="ABC3 transporter permease C-terminal" evidence="8">
    <location>
        <begin position="285"/>
        <end position="396"/>
    </location>
</feature>
<evidence type="ECO:0000256" key="5">
    <source>
        <dbReference type="ARBA" id="ARBA00023136"/>
    </source>
</evidence>
<comment type="caution">
    <text evidence="10">The sequence shown here is derived from an EMBL/GenBank/DDBJ whole genome shotgun (WGS) entry which is preliminary data.</text>
</comment>
<keyword evidence="3 7" id="KW-0812">Transmembrane</keyword>
<evidence type="ECO:0000313" key="11">
    <source>
        <dbReference type="Proteomes" id="UP001556220"/>
    </source>
</evidence>
<feature type="transmembrane region" description="Helical" evidence="7">
    <location>
        <begin position="368"/>
        <end position="386"/>
    </location>
</feature>
<comment type="subcellular location">
    <subcellularLocation>
        <location evidence="1">Cell membrane</location>
        <topology evidence="1">Multi-pass membrane protein</topology>
    </subcellularLocation>
</comment>
<dbReference type="Proteomes" id="UP001556220">
    <property type="component" value="Unassembled WGS sequence"/>
</dbReference>
<protein>
    <submittedName>
        <fullName evidence="10">ABC transporter permease</fullName>
    </submittedName>
</protein>
<dbReference type="EMBL" id="JBFOHK010000001">
    <property type="protein sequence ID" value="MEW9571227.1"/>
    <property type="molecule type" value="Genomic_DNA"/>
</dbReference>
<feature type="transmembrane region" description="Helical" evidence="7">
    <location>
        <begin position="21"/>
        <end position="43"/>
    </location>
</feature>
<evidence type="ECO:0000259" key="8">
    <source>
        <dbReference type="Pfam" id="PF02687"/>
    </source>
</evidence>
<keyword evidence="2" id="KW-1003">Cell membrane</keyword>
<feature type="transmembrane region" description="Helical" evidence="7">
    <location>
        <begin position="335"/>
        <end position="356"/>
    </location>
</feature>
<evidence type="ECO:0000256" key="6">
    <source>
        <dbReference type="ARBA" id="ARBA00038076"/>
    </source>
</evidence>
<feature type="transmembrane region" description="Helical" evidence="7">
    <location>
        <begin position="282"/>
        <end position="306"/>
    </location>
</feature>
<dbReference type="Pfam" id="PF12704">
    <property type="entry name" value="MacB_PCD"/>
    <property type="match status" value="1"/>
</dbReference>
<evidence type="ECO:0000256" key="3">
    <source>
        <dbReference type="ARBA" id="ARBA00022692"/>
    </source>
</evidence>
<dbReference type="PANTHER" id="PTHR30572:SF4">
    <property type="entry name" value="ABC TRANSPORTER PERMEASE YTRF"/>
    <property type="match status" value="1"/>
</dbReference>
<comment type="similarity">
    <text evidence="6">Belongs to the ABC-4 integral membrane protein family.</text>
</comment>